<organism evidence="2 3">
    <name type="scientific">Yokapox virus</name>
    <dbReference type="NCBI Taxonomy" id="1076255"/>
    <lineage>
        <taxon>Viruses</taxon>
        <taxon>Varidnaviria</taxon>
        <taxon>Bamfordvirae</taxon>
        <taxon>Nucleocytoviricota</taxon>
        <taxon>Pokkesviricetes</taxon>
        <taxon>Chitovirales</taxon>
        <taxon>Poxviridae</taxon>
        <taxon>Chordopoxvirinae</taxon>
        <taxon>Centapoxvirus</taxon>
        <taxon>Centapoxvirus yokapox</taxon>
    </lineage>
</organism>
<evidence type="ECO:0000256" key="1">
    <source>
        <dbReference type="SAM" id="Phobius"/>
    </source>
</evidence>
<dbReference type="Pfam" id="PF07389">
    <property type="entry name" value="Pox_B6"/>
    <property type="match status" value="1"/>
</dbReference>
<feature type="transmembrane region" description="Helical" evidence="1">
    <location>
        <begin position="155"/>
        <end position="178"/>
    </location>
</feature>
<dbReference type="KEGG" id="vg:11107297"/>
<dbReference type="GeneID" id="11107297"/>
<dbReference type="OrthoDB" id="34710at10239"/>
<keyword evidence="3" id="KW-1185">Reference proteome</keyword>
<evidence type="ECO:0000313" key="2">
    <source>
        <dbReference type="EMBL" id="AEN03751.1"/>
    </source>
</evidence>
<sequence length="179" mass="21225">MDSENIDLSIYDACRAYMLYYYNTKNVIVHGDSYIIFNNIIKNTSEIDNTRFVILVKNELQNKDMDVFDIEDWVLSIIKDGFDNYSDINNHVANTMLFMREFITYMYKYKNKVMIHSIIDKVALTLSDPKYKNELLNNKDKDKDTKEITNYSFDLIDNIICGVFISGLLYCVFNWLYIQ</sequence>
<evidence type="ECO:0000313" key="3">
    <source>
        <dbReference type="Proteomes" id="UP000164653"/>
    </source>
</evidence>
<dbReference type="Proteomes" id="UP000164653">
    <property type="component" value="Segment"/>
</dbReference>
<dbReference type="EMBL" id="HQ849551">
    <property type="protein sequence ID" value="AEN03751.1"/>
    <property type="molecule type" value="Genomic_DNA"/>
</dbReference>
<gene>
    <name evidence="2" type="ORF">YKV162</name>
</gene>
<keyword evidence="1" id="KW-0472">Membrane</keyword>
<keyword evidence="1" id="KW-1133">Transmembrane helix</keyword>
<reference evidence="2 3" key="1">
    <citation type="journal article" date="2011" name="J. Virol.">
        <title>The genome of yoka poxvirus.</title>
        <authorList>
            <person name="Zhao G."/>
            <person name="Droit L."/>
            <person name="Tesh R.B."/>
            <person name="Popov V.L."/>
            <person name="Little N.S."/>
            <person name="Upton C."/>
            <person name="Virgin H.W."/>
            <person name="Wang D."/>
        </authorList>
    </citation>
    <scope>NUCLEOTIDE SEQUENCE [LARGE SCALE GENOMIC DNA]</scope>
    <source>
        <strain evidence="2">DakArB 4268</strain>
    </source>
</reference>
<dbReference type="InterPro" id="IPR009974">
    <property type="entry name" value="Vaccinia_virus_B6"/>
</dbReference>
<dbReference type="RefSeq" id="YP_004821515.1">
    <property type="nucleotide sequence ID" value="NC_015960.1"/>
</dbReference>
<name>G3EI54_9POXV</name>
<proteinExistence type="predicted"/>
<keyword evidence="1" id="KW-0812">Transmembrane</keyword>
<accession>G3EI54</accession>
<protein>
    <submittedName>
        <fullName evidence="2">Ankyrin-like protein</fullName>
    </submittedName>
</protein>